<protein>
    <submittedName>
        <fullName evidence="3">Uncharacterized protein</fullName>
    </submittedName>
</protein>
<dbReference type="AlphaFoldDB" id="A0A1X2GZG8"/>
<comment type="caution">
    <text evidence="3">The sequence shown here is derived from an EMBL/GenBank/DDBJ whole genome shotgun (WGS) entry which is preliminary data.</text>
</comment>
<evidence type="ECO:0000256" key="1">
    <source>
        <dbReference type="SAM" id="MobiDB-lite"/>
    </source>
</evidence>
<proteinExistence type="predicted"/>
<dbReference type="STRING" id="13706.A0A1X2GZG8"/>
<evidence type="ECO:0000313" key="3">
    <source>
        <dbReference type="EMBL" id="ORY89939.1"/>
    </source>
</evidence>
<dbReference type="Proteomes" id="UP000242180">
    <property type="component" value="Unassembled WGS sequence"/>
</dbReference>
<name>A0A1X2GZG8_SYNRA</name>
<sequence length="267" mass="30976">MADATWDPNQSEKEEYYLAHLGPHQLDDDHHLMHATSPASPELMSPSAYLRQQQHQLNAHHPNDYPATPDLSPSYSRHKLTVRPLSDYNPTSIDSVLSDTDTVDREVARTTAAMSIGSPNHFPYDNASEKTIATHDTHHHSKSYHPHQQSLSHRSESPQQRRRRSRHSAMENLQTEVVALAEQLDMLRQSMSQKEKHKQDMRWSLRRLLKSVAKHALINFVILLLLFLVLWRRQSPIAYAIMGYVGPRLQEVMRLLFRRMVFWKVTV</sequence>
<feature type="transmembrane region" description="Helical" evidence="2">
    <location>
        <begin position="212"/>
        <end position="231"/>
    </location>
</feature>
<accession>A0A1X2GZG8</accession>
<feature type="region of interest" description="Disordered" evidence="1">
    <location>
        <begin position="135"/>
        <end position="169"/>
    </location>
</feature>
<keyword evidence="2" id="KW-1133">Transmembrane helix</keyword>
<keyword evidence="2" id="KW-0812">Transmembrane</keyword>
<evidence type="ECO:0000313" key="4">
    <source>
        <dbReference type="Proteomes" id="UP000242180"/>
    </source>
</evidence>
<feature type="compositionally biased region" description="Polar residues" evidence="1">
    <location>
        <begin position="88"/>
        <end position="100"/>
    </location>
</feature>
<dbReference type="EMBL" id="MCGN01000013">
    <property type="protein sequence ID" value="ORY89939.1"/>
    <property type="molecule type" value="Genomic_DNA"/>
</dbReference>
<gene>
    <name evidence="3" type="ORF">BCR43DRAFT_119184</name>
</gene>
<dbReference type="OrthoDB" id="346910at2759"/>
<reference evidence="3 4" key="1">
    <citation type="submission" date="2016-07" db="EMBL/GenBank/DDBJ databases">
        <title>Pervasive Adenine N6-methylation of Active Genes in Fungi.</title>
        <authorList>
            <consortium name="DOE Joint Genome Institute"/>
            <person name="Mondo S.J."/>
            <person name="Dannebaum R.O."/>
            <person name="Kuo R.C."/>
            <person name="Labutti K."/>
            <person name="Haridas S."/>
            <person name="Kuo A."/>
            <person name="Salamov A."/>
            <person name="Ahrendt S.R."/>
            <person name="Lipzen A."/>
            <person name="Sullivan W."/>
            <person name="Andreopoulos W.B."/>
            <person name="Clum A."/>
            <person name="Lindquist E."/>
            <person name="Daum C."/>
            <person name="Ramamoorthy G.K."/>
            <person name="Gryganskyi A."/>
            <person name="Culley D."/>
            <person name="Magnuson J.K."/>
            <person name="James T.Y."/>
            <person name="O'Malley M.A."/>
            <person name="Stajich J.E."/>
            <person name="Spatafora J.W."/>
            <person name="Visel A."/>
            <person name="Grigoriev I.V."/>
        </authorList>
    </citation>
    <scope>NUCLEOTIDE SEQUENCE [LARGE SCALE GENOMIC DNA]</scope>
    <source>
        <strain evidence="3 4">NRRL 2496</strain>
    </source>
</reference>
<feature type="region of interest" description="Disordered" evidence="1">
    <location>
        <begin position="81"/>
        <end position="101"/>
    </location>
</feature>
<keyword evidence="4" id="KW-1185">Reference proteome</keyword>
<organism evidence="3 4">
    <name type="scientific">Syncephalastrum racemosum</name>
    <name type="common">Filamentous fungus</name>
    <dbReference type="NCBI Taxonomy" id="13706"/>
    <lineage>
        <taxon>Eukaryota</taxon>
        <taxon>Fungi</taxon>
        <taxon>Fungi incertae sedis</taxon>
        <taxon>Mucoromycota</taxon>
        <taxon>Mucoromycotina</taxon>
        <taxon>Mucoromycetes</taxon>
        <taxon>Mucorales</taxon>
        <taxon>Syncephalastraceae</taxon>
        <taxon>Syncephalastrum</taxon>
    </lineage>
</organism>
<dbReference type="InParanoid" id="A0A1X2GZG8"/>
<evidence type="ECO:0000256" key="2">
    <source>
        <dbReference type="SAM" id="Phobius"/>
    </source>
</evidence>
<keyword evidence="2" id="KW-0472">Membrane</keyword>